<feature type="transmembrane region" description="Helical" evidence="1">
    <location>
        <begin position="54"/>
        <end position="78"/>
    </location>
</feature>
<keyword evidence="1" id="KW-1133">Transmembrane helix</keyword>
<feature type="transmembrane region" description="Helical" evidence="1">
    <location>
        <begin position="168"/>
        <end position="189"/>
    </location>
</feature>
<keyword evidence="1" id="KW-0812">Transmembrane</keyword>
<dbReference type="PANTHER" id="PTHR40465:SF1">
    <property type="entry name" value="DUF6534 DOMAIN-CONTAINING PROTEIN"/>
    <property type="match status" value="1"/>
</dbReference>
<feature type="transmembrane region" description="Helical" evidence="1">
    <location>
        <begin position="20"/>
        <end position="42"/>
    </location>
</feature>
<feature type="transmembrane region" description="Helical" evidence="1">
    <location>
        <begin position="90"/>
        <end position="113"/>
    </location>
</feature>
<sequence length="326" mass="35793">MPSAATLDPGAPLDNTMGALVMGLVGSAILYGISMWQTASYFTWYRRDPSYLKVLVLATLLLDTLHMVLISHVVYHYLITNYYNREELQVVVWSITTEALPTSLTTVLVQLFYASRVYKATEGNFLLTGVILLLVAGASGCGIAWVTLALSKIHTYHRLLRLSPLAMIINALSSAADVLITLTLCYKLYKSQAKPLRNETFLNRVVLITINTGLLTTLCALAALISMVCSPNTLIYVAFYFCIGRLYSNALLATLNSRTVVRGRIRDMDSNGPTKFHPTLTDAAEIVAATELASRMDREAELYADGFYAKGDDLDSPSWNGHGGES</sequence>
<dbReference type="OrthoDB" id="3263055at2759"/>
<reference evidence="3" key="1">
    <citation type="submission" date="2020-05" db="EMBL/GenBank/DDBJ databases">
        <title>Mycena genomes resolve the evolution of fungal bioluminescence.</title>
        <authorList>
            <person name="Tsai I.J."/>
        </authorList>
    </citation>
    <scope>NUCLEOTIDE SEQUENCE</scope>
    <source>
        <strain evidence="3">160909Yilan</strain>
    </source>
</reference>
<proteinExistence type="predicted"/>
<dbReference type="Pfam" id="PF20152">
    <property type="entry name" value="DUF6534"/>
    <property type="match status" value="1"/>
</dbReference>
<keyword evidence="4" id="KW-1185">Reference proteome</keyword>
<gene>
    <name evidence="3" type="ORF">MSAN_00596700</name>
</gene>
<protein>
    <recommendedName>
        <fullName evidence="2">DUF6534 domain-containing protein</fullName>
    </recommendedName>
</protein>
<evidence type="ECO:0000313" key="3">
    <source>
        <dbReference type="EMBL" id="KAF7373848.1"/>
    </source>
</evidence>
<feature type="transmembrane region" description="Helical" evidence="1">
    <location>
        <begin position="125"/>
        <end position="148"/>
    </location>
</feature>
<evidence type="ECO:0000313" key="4">
    <source>
        <dbReference type="Proteomes" id="UP000623467"/>
    </source>
</evidence>
<evidence type="ECO:0000259" key="2">
    <source>
        <dbReference type="Pfam" id="PF20152"/>
    </source>
</evidence>
<dbReference type="InterPro" id="IPR045339">
    <property type="entry name" value="DUF6534"/>
</dbReference>
<organism evidence="3 4">
    <name type="scientific">Mycena sanguinolenta</name>
    <dbReference type="NCBI Taxonomy" id="230812"/>
    <lineage>
        <taxon>Eukaryota</taxon>
        <taxon>Fungi</taxon>
        <taxon>Dikarya</taxon>
        <taxon>Basidiomycota</taxon>
        <taxon>Agaricomycotina</taxon>
        <taxon>Agaricomycetes</taxon>
        <taxon>Agaricomycetidae</taxon>
        <taxon>Agaricales</taxon>
        <taxon>Marasmiineae</taxon>
        <taxon>Mycenaceae</taxon>
        <taxon>Mycena</taxon>
    </lineage>
</organism>
<dbReference type="Proteomes" id="UP000623467">
    <property type="component" value="Unassembled WGS sequence"/>
</dbReference>
<keyword evidence="1" id="KW-0472">Membrane</keyword>
<feature type="transmembrane region" description="Helical" evidence="1">
    <location>
        <begin position="201"/>
        <end position="228"/>
    </location>
</feature>
<feature type="transmembrane region" description="Helical" evidence="1">
    <location>
        <begin position="234"/>
        <end position="255"/>
    </location>
</feature>
<dbReference type="EMBL" id="JACAZH010000003">
    <property type="protein sequence ID" value="KAF7373848.1"/>
    <property type="molecule type" value="Genomic_DNA"/>
</dbReference>
<evidence type="ECO:0000256" key="1">
    <source>
        <dbReference type="SAM" id="Phobius"/>
    </source>
</evidence>
<dbReference type="AlphaFoldDB" id="A0A8H6Z7A1"/>
<comment type="caution">
    <text evidence="3">The sequence shown here is derived from an EMBL/GenBank/DDBJ whole genome shotgun (WGS) entry which is preliminary data.</text>
</comment>
<accession>A0A8H6Z7A1</accession>
<dbReference type="PANTHER" id="PTHR40465">
    <property type="entry name" value="CHROMOSOME 1, WHOLE GENOME SHOTGUN SEQUENCE"/>
    <property type="match status" value="1"/>
</dbReference>
<feature type="domain" description="DUF6534" evidence="2">
    <location>
        <begin position="173"/>
        <end position="259"/>
    </location>
</feature>
<name>A0A8H6Z7A1_9AGAR</name>